<dbReference type="InterPro" id="IPR046348">
    <property type="entry name" value="SIS_dom_sf"/>
</dbReference>
<evidence type="ECO:0000256" key="5">
    <source>
        <dbReference type="ARBA" id="ARBA00022679"/>
    </source>
</evidence>
<evidence type="ECO:0000313" key="10">
    <source>
        <dbReference type="EMBL" id="QHT21322.1"/>
    </source>
</evidence>
<dbReference type="InterPro" id="IPR005855">
    <property type="entry name" value="GFAT"/>
</dbReference>
<dbReference type="NCBIfam" id="TIGR01135">
    <property type="entry name" value="glmS"/>
    <property type="match status" value="1"/>
</dbReference>
<evidence type="ECO:0000256" key="3">
    <source>
        <dbReference type="ARBA" id="ARBA00016090"/>
    </source>
</evidence>
<dbReference type="InterPro" id="IPR047084">
    <property type="entry name" value="GFAT_N"/>
</dbReference>
<dbReference type="EMBL" id="MN739689">
    <property type="protein sequence ID" value="QHT21322.1"/>
    <property type="molecule type" value="Genomic_DNA"/>
</dbReference>
<dbReference type="PANTHER" id="PTHR10937">
    <property type="entry name" value="GLUCOSAMINE--FRUCTOSE-6-PHOSPHATE AMINOTRANSFERASE, ISOMERIZING"/>
    <property type="match status" value="1"/>
</dbReference>
<keyword evidence="7" id="KW-0315">Glutamine amidotransferase</keyword>
<dbReference type="EC" id="2.6.1.16" evidence="2"/>
<feature type="domain" description="SIS" evidence="9">
    <location>
        <begin position="462"/>
        <end position="597"/>
    </location>
</feature>
<feature type="domain" description="SIS" evidence="9">
    <location>
        <begin position="292"/>
        <end position="437"/>
    </location>
</feature>
<sequence length="607" mass="67813">MCGIVGYLGLNPATPPIMEGLSLLQNRGYDSVGISVIQDNALVTLKYASTTTNNSIQLLQETVARIQPTSTTGIGHTRWATHGGKTDINAHPHHDNKGRISLVHNGIVESFKELKHRLREQGYFFTSSTDTEVIAVLIGYYLDRGLSVTESIQNAVLELRGTWALVIIHKDYPDHLWAVRNGSPLLLGEDADCIMVASEQIAFHSYVKQYITLNDHDLFEIRREPTGFAYNKNIQQYPQKNTVKNTETSPTPYPHWMLKEIMEQPDAVVRAINNGGRIESETTVKLGGLDKYKDALDKADHLILLGCGTSYHSGMFAMSIFKSLRTFVTVSLYDGADFNEKDVPNSGISVAVLISQSGETKDLHRCIQIIQDNNIISIGVVNVIDSYIARETNCGIYLNAGREVAVASTKSFTNQCVVLTVMAVWFSQNRGTSVEKRRRIIKDIHNLPFQMREVLNAKVDEVSRELKVAKSLFVLGKGKEEAIAREGALKIKEVTYIHAEGYSSSALKHGPFGLLEPGLPVILLDVQDKYRDKTENVFQEVRARDANIFRITDREIREDRDLTVAKNATFAGLLANVYLQLISYYCSLEKGYNPDYPRNLAKVVTVE</sequence>
<evidence type="ECO:0000259" key="8">
    <source>
        <dbReference type="PROSITE" id="PS51278"/>
    </source>
</evidence>
<reference evidence="10" key="1">
    <citation type="journal article" date="2020" name="Nature">
        <title>Giant virus diversity and host interactions through global metagenomics.</title>
        <authorList>
            <person name="Schulz F."/>
            <person name="Roux S."/>
            <person name="Paez-Espino D."/>
            <person name="Jungbluth S."/>
            <person name="Walsh D.A."/>
            <person name="Denef V.J."/>
            <person name="McMahon K.D."/>
            <person name="Konstantinidis K.T."/>
            <person name="Eloe-Fadrosh E.A."/>
            <person name="Kyrpides N.C."/>
            <person name="Woyke T."/>
        </authorList>
    </citation>
    <scope>NUCLEOTIDE SEQUENCE</scope>
    <source>
        <strain evidence="10">GVMAG-M-3300023174-92</strain>
    </source>
</reference>
<dbReference type="FunFam" id="3.60.20.10:FF:000006">
    <property type="entry name" value="Glutamine--fructose-6-phosphate aminotransferase [isomerizing]"/>
    <property type="match status" value="1"/>
</dbReference>
<dbReference type="GO" id="GO:0006487">
    <property type="term" value="P:protein N-linked glycosylation"/>
    <property type="evidence" value="ECO:0007669"/>
    <property type="project" value="TreeGrafter"/>
</dbReference>
<keyword evidence="6" id="KW-0677">Repeat</keyword>
<evidence type="ECO:0000256" key="2">
    <source>
        <dbReference type="ARBA" id="ARBA00012916"/>
    </source>
</evidence>
<evidence type="ECO:0000259" key="9">
    <source>
        <dbReference type="PROSITE" id="PS51464"/>
    </source>
</evidence>
<protein>
    <recommendedName>
        <fullName evidence="3">Glutamine--fructose-6-phosphate aminotransferase [isomerizing]</fullName>
        <ecNumber evidence="2">2.6.1.16</ecNumber>
    </recommendedName>
</protein>
<dbReference type="NCBIfam" id="NF001484">
    <property type="entry name" value="PRK00331.1"/>
    <property type="match status" value="1"/>
</dbReference>
<organism evidence="10">
    <name type="scientific">viral metagenome</name>
    <dbReference type="NCBI Taxonomy" id="1070528"/>
    <lineage>
        <taxon>unclassified sequences</taxon>
        <taxon>metagenomes</taxon>
        <taxon>organismal metagenomes</taxon>
    </lineage>
</organism>
<dbReference type="GO" id="GO:0006047">
    <property type="term" value="P:UDP-N-acetylglucosamine metabolic process"/>
    <property type="evidence" value="ECO:0007669"/>
    <property type="project" value="TreeGrafter"/>
</dbReference>
<dbReference type="GO" id="GO:0006002">
    <property type="term" value="P:fructose 6-phosphate metabolic process"/>
    <property type="evidence" value="ECO:0007669"/>
    <property type="project" value="TreeGrafter"/>
</dbReference>
<dbReference type="PROSITE" id="PS51278">
    <property type="entry name" value="GATASE_TYPE_2"/>
    <property type="match status" value="1"/>
</dbReference>
<name>A0A6C0DXY3_9ZZZZ</name>
<feature type="domain" description="Glutamine amidotransferase type-2" evidence="8">
    <location>
        <begin position="2"/>
        <end position="224"/>
    </location>
</feature>
<dbReference type="Pfam" id="PF01380">
    <property type="entry name" value="SIS"/>
    <property type="match status" value="2"/>
</dbReference>
<proteinExistence type="predicted"/>
<dbReference type="AlphaFoldDB" id="A0A6C0DXY3"/>
<comment type="catalytic activity">
    <reaction evidence="1">
        <text>D-fructose 6-phosphate + L-glutamine = D-glucosamine 6-phosphate + L-glutamate</text>
        <dbReference type="Rhea" id="RHEA:13237"/>
        <dbReference type="ChEBI" id="CHEBI:29985"/>
        <dbReference type="ChEBI" id="CHEBI:58359"/>
        <dbReference type="ChEBI" id="CHEBI:58725"/>
        <dbReference type="ChEBI" id="CHEBI:61527"/>
        <dbReference type="EC" id="2.6.1.16"/>
    </reaction>
</comment>
<dbReference type="Pfam" id="PF13522">
    <property type="entry name" value="GATase_6"/>
    <property type="match status" value="1"/>
</dbReference>
<dbReference type="PROSITE" id="PS51464">
    <property type="entry name" value="SIS"/>
    <property type="match status" value="2"/>
</dbReference>
<dbReference type="CDD" id="cd00714">
    <property type="entry name" value="GFAT"/>
    <property type="match status" value="1"/>
</dbReference>
<keyword evidence="4" id="KW-0032">Aminotransferase</keyword>
<dbReference type="SUPFAM" id="SSF56235">
    <property type="entry name" value="N-terminal nucleophile aminohydrolases (Ntn hydrolases)"/>
    <property type="match status" value="1"/>
</dbReference>
<dbReference type="GO" id="GO:0097367">
    <property type="term" value="F:carbohydrate derivative binding"/>
    <property type="evidence" value="ECO:0007669"/>
    <property type="project" value="InterPro"/>
</dbReference>
<dbReference type="GO" id="GO:0004360">
    <property type="term" value="F:glutamine-fructose-6-phosphate transaminase (isomerizing) activity"/>
    <property type="evidence" value="ECO:0007669"/>
    <property type="project" value="UniProtKB-EC"/>
</dbReference>
<evidence type="ECO:0000256" key="1">
    <source>
        <dbReference type="ARBA" id="ARBA00001031"/>
    </source>
</evidence>
<evidence type="ECO:0000256" key="4">
    <source>
        <dbReference type="ARBA" id="ARBA00022576"/>
    </source>
</evidence>
<dbReference type="InterPro" id="IPR035466">
    <property type="entry name" value="GlmS/AgaS_SIS"/>
</dbReference>
<dbReference type="Gene3D" id="3.40.50.10490">
    <property type="entry name" value="Glucose-6-phosphate isomerase like protein, domain 1"/>
    <property type="match status" value="2"/>
</dbReference>
<evidence type="ECO:0000256" key="6">
    <source>
        <dbReference type="ARBA" id="ARBA00022737"/>
    </source>
</evidence>
<evidence type="ECO:0000256" key="7">
    <source>
        <dbReference type="ARBA" id="ARBA00022962"/>
    </source>
</evidence>
<dbReference type="InterPro" id="IPR035490">
    <property type="entry name" value="GlmS/FrlB_SIS"/>
</dbReference>
<keyword evidence="5" id="KW-0808">Transferase</keyword>
<dbReference type="PANTHER" id="PTHR10937:SF0">
    <property type="entry name" value="GLUTAMINE--FRUCTOSE-6-PHOSPHATE TRANSAMINASE (ISOMERIZING)"/>
    <property type="match status" value="1"/>
</dbReference>
<dbReference type="Gene3D" id="3.60.20.10">
    <property type="entry name" value="Glutamine Phosphoribosylpyrophosphate, subunit 1, domain 1"/>
    <property type="match status" value="1"/>
</dbReference>
<dbReference type="CDD" id="cd05008">
    <property type="entry name" value="SIS_GlmS_GlmD_1"/>
    <property type="match status" value="1"/>
</dbReference>
<dbReference type="InterPro" id="IPR029055">
    <property type="entry name" value="Ntn_hydrolases_N"/>
</dbReference>
<dbReference type="InterPro" id="IPR001347">
    <property type="entry name" value="SIS_dom"/>
</dbReference>
<dbReference type="FunFam" id="3.40.50.10490:FF:000036">
    <property type="entry name" value="Glutamine-fructose-6-phosphate transaminase (Isomerizing), variant"/>
    <property type="match status" value="1"/>
</dbReference>
<dbReference type="InterPro" id="IPR017932">
    <property type="entry name" value="GATase_2_dom"/>
</dbReference>
<dbReference type="SUPFAM" id="SSF53697">
    <property type="entry name" value="SIS domain"/>
    <property type="match status" value="1"/>
</dbReference>
<accession>A0A6C0DXY3</accession>
<dbReference type="CDD" id="cd05009">
    <property type="entry name" value="SIS_GlmS_GlmD_2"/>
    <property type="match status" value="1"/>
</dbReference>